<feature type="domain" description="CzcB-like C-terminal circularly permuted SH3-like" evidence="9">
    <location>
        <begin position="420"/>
        <end position="480"/>
    </location>
</feature>
<dbReference type="InterPro" id="IPR058648">
    <property type="entry name" value="HH_CzcB-like"/>
</dbReference>
<dbReference type="InterPro" id="IPR058792">
    <property type="entry name" value="Beta-barrel_RND_2"/>
</dbReference>
<evidence type="ECO:0000313" key="10">
    <source>
        <dbReference type="EMBL" id="PPA77569.1"/>
    </source>
</evidence>
<evidence type="ECO:0000256" key="1">
    <source>
        <dbReference type="ARBA" id="ARBA00009477"/>
    </source>
</evidence>
<accession>A0A2K8S190</accession>
<feature type="signal peptide" evidence="4">
    <location>
        <begin position="1"/>
        <end position="32"/>
    </location>
</feature>
<dbReference type="Proteomes" id="UP000239990">
    <property type="component" value="Unassembled WGS sequence"/>
</dbReference>
<dbReference type="FunFam" id="2.40.30.170:FF:000010">
    <property type="entry name" value="Efflux RND transporter periplasmic adaptor subunit"/>
    <property type="match status" value="1"/>
</dbReference>
<evidence type="ECO:0000259" key="5">
    <source>
        <dbReference type="Pfam" id="PF25893"/>
    </source>
</evidence>
<feature type="domain" description="CzcB N-terminal" evidence="7">
    <location>
        <begin position="52"/>
        <end position="139"/>
    </location>
</feature>
<dbReference type="InterPro" id="IPR058649">
    <property type="entry name" value="CzcB_C"/>
</dbReference>
<feature type="domain" description="CusB-like beta-barrel" evidence="6">
    <location>
        <begin position="338"/>
        <end position="411"/>
    </location>
</feature>
<keyword evidence="4" id="KW-0732">Signal</keyword>
<evidence type="ECO:0000259" key="6">
    <source>
        <dbReference type="Pfam" id="PF25954"/>
    </source>
</evidence>
<sequence>MKMSQYFTLLGRRAVIAIALSLQFLIPAPVFAGPSDHGNDSHTEASTGPNGGEITEDGSDAIEVSLVEEGESARLKVWAATGGKPVRPADLKATATLKRPNGEEVTLTLKPSSAALISDQVIPEPHFFEVTINVSLPGRDGPVHAEFHKAEGLLALTPEQVSAAGIITSEAKSERLESSTRFPGEIRFNADRTAHVVPKAAGTVQQVSADLGQEVKKGQLLAVISSASLSELRSEWLAATKRRNLAAATHARELKLWREQVSAQQDYQQAQTVLQEADIAVQNAVQKLRAVGAEPSAKDLSLLEIRAPFDGVIVEKHIALGEALTDASSIFTISDLSTVWAEFVIAPKDLQTVRVGEDAKVTSTSFAEEASGTVSYIGALLGQQTRTATARVTLKNPDMAWRPGLFVSVNVVVERNEVGVAVESDAIQDVNGQPTVFVEVPGGFLPQPVKIGATTEKSSEVISGLRAGTRYVSSNAFVLKSELGKATADHAH</sequence>
<dbReference type="NCBIfam" id="TIGR01730">
    <property type="entry name" value="RND_mfp"/>
    <property type="match status" value="1"/>
</dbReference>
<dbReference type="Pfam" id="PF25975">
    <property type="entry name" value="CzcB_C"/>
    <property type="match status" value="1"/>
</dbReference>
<comment type="similarity">
    <text evidence="1">Belongs to the membrane fusion protein (MFP) (TC 8.A.1) family.</text>
</comment>
<evidence type="ECO:0000256" key="4">
    <source>
        <dbReference type="SAM" id="SignalP"/>
    </source>
</evidence>
<dbReference type="PANTHER" id="PTHR30097">
    <property type="entry name" value="CATION EFFLUX SYSTEM PROTEIN CUSB"/>
    <property type="match status" value="1"/>
</dbReference>
<dbReference type="SUPFAM" id="SSF111369">
    <property type="entry name" value="HlyD-like secretion proteins"/>
    <property type="match status" value="1"/>
</dbReference>
<dbReference type="Gene3D" id="1.10.287.470">
    <property type="entry name" value="Helix hairpin bin"/>
    <property type="match status" value="1"/>
</dbReference>
<dbReference type="GO" id="GO:0022857">
    <property type="term" value="F:transmembrane transporter activity"/>
    <property type="evidence" value="ECO:0007669"/>
    <property type="project" value="InterPro"/>
</dbReference>
<dbReference type="GO" id="GO:0030288">
    <property type="term" value="C:outer membrane-bounded periplasmic space"/>
    <property type="evidence" value="ECO:0007669"/>
    <property type="project" value="TreeGrafter"/>
</dbReference>
<gene>
    <name evidence="10" type="ORF">C4E15_06020</name>
</gene>
<dbReference type="Gene3D" id="2.40.30.170">
    <property type="match status" value="1"/>
</dbReference>
<dbReference type="AlphaFoldDB" id="A0A2K8S190"/>
<dbReference type="GO" id="GO:0016020">
    <property type="term" value="C:membrane"/>
    <property type="evidence" value="ECO:0007669"/>
    <property type="project" value="InterPro"/>
</dbReference>
<dbReference type="Pfam" id="PF25893">
    <property type="entry name" value="HH_CzcB"/>
    <property type="match status" value="1"/>
</dbReference>
<dbReference type="Pfam" id="PF25973">
    <property type="entry name" value="BSH_CzcB"/>
    <property type="match status" value="1"/>
</dbReference>
<dbReference type="InterPro" id="IPR058647">
    <property type="entry name" value="BSH_CzcB-like"/>
</dbReference>
<comment type="caution">
    <text evidence="10">The sequence shown here is derived from an EMBL/GenBank/DDBJ whole genome shotgun (WGS) entry which is preliminary data.</text>
</comment>
<reference evidence="10 11" key="1">
    <citation type="submission" date="2018-02" db="EMBL/GenBank/DDBJ databases">
        <title>Draft Genome of Achromobacter spanius stain 6.</title>
        <authorList>
            <person name="Gunasekera T.S."/>
            <person name="Radwan O."/>
            <person name="Ruiz O.N."/>
        </authorList>
    </citation>
    <scope>NUCLEOTIDE SEQUENCE [LARGE SCALE GENOMIC DNA]</scope>
    <source>
        <strain evidence="10 11">6</strain>
    </source>
</reference>
<dbReference type="OrthoDB" id="9768185at2"/>
<evidence type="ECO:0000259" key="7">
    <source>
        <dbReference type="Pfam" id="PF25971"/>
    </source>
</evidence>
<evidence type="ECO:0000256" key="3">
    <source>
        <dbReference type="SAM" id="MobiDB-lite"/>
    </source>
</evidence>
<dbReference type="Gene3D" id="2.40.420.20">
    <property type="match status" value="1"/>
</dbReference>
<dbReference type="InterPro" id="IPR006143">
    <property type="entry name" value="RND_pump_MFP"/>
</dbReference>
<protein>
    <submittedName>
        <fullName evidence="10">Efflux RND transporter periplasmic adaptor subunit</fullName>
    </submittedName>
</protein>
<feature type="region of interest" description="Disordered" evidence="3">
    <location>
        <begin position="35"/>
        <end position="57"/>
    </location>
</feature>
<evidence type="ECO:0000256" key="2">
    <source>
        <dbReference type="ARBA" id="ARBA00022448"/>
    </source>
</evidence>
<dbReference type="GO" id="GO:0060003">
    <property type="term" value="P:copper ion export"/>
    <property type="evidence" value="ECO:0007669"/>
    <property type="project" value="TreeGrafter"/>
</dbReference>
<dbReference type="Pfam" id="PF25971">
    <property type="entry name" value="CzcB_N"/>
    <property type="match status" value="1"/>
</dbReference>
<dbReference type="Pfam" id="PF25954">
    <property type="entry name" value="Beta-barrel_RND_2"/>
    <property type="match status" value="1"/>
</dbReference>
<evidence type="ECO:0000259" key="8">
    <source>
        <dbReference type="Pfam" id="PF25973"/>
    </source>
</evidence>
<evidence type="ECO:0000313" key="11">
    <source>
        <dbReference type="Proteomes" id="UP000239990"/>
    </source>
</evidence>
<feature type="domain" description="CzcB-like barrel-sandwich hybrid" evidence="8">
    <location>
        <begin position="192"/>
        <end position="335"/>
    </location>
</feature>
<dbReference type="KEGG" id="asw:CVS48_08265"/>
<dbReference type="GO" id="GO:0015679">
    <property type="term" value="P:plasma membrane copper ion transport"/>
    <property type="evidence" value="ECO:0007669"/>
    <property type="project" value="TreeGrafter"/>
</dbReference>
<proteinExistence type="inferred from homology"/>
<dbReference type="InterPro" id="IPR058646">
    <property type="entry name" value="CzcB_N"/>
</dbReference>
<organism evidence="10 11">
    <name type="scientific">Achromobacter spanius</name>
    <dbReference type="NCBI Taxonomy" id="217203"/>
    <lineage>
        <taxon>Bacteria</taxon>
        <taxon>Pseudomonadati</taxon>
        <taxon>Pseudomonadota</taxon>
        <taxon>Betaproteobacteria</taxon>
        <taxon>Burkholderiales</taxon>
        <taxon>Alcaligenaceae</taxon>
        <taxon>Achromobacter</taxon>
    </lineage>
</organism>
<feature type="domain" description="CzcB-like alpha-helical hairpin" evidence="5">
    <location>
        <begin position="231"/>
        <end position="290"/>
    </location>
</feature>
<dbReference type="GO" id="GO:0046914">
    <property type="term" value="F:transition metal ion binding"/>
    <property type="evidence" value="ECO:0007669"/>
    <property type="project" value="TreeGrafter"/>
</dbReference>
<dbReference type="InterPro" id="IPR051909">
    <property type="entry name" value="MFP_Cation_Efflux"/>
</dbReference>
<evidence type="ECO:0000259" key="9">
    <source>
        <dbReference type="Pfam" id="PF25975"/>
    </source>
</evidence>
<dbReference type="EMBL" id="PREU01000002">
    <property type="protein sequence ID" value="PPA77569.1"/>
    <property type="molecule type" value="Genomic_DNA"/>
</dbReference>
<dbReference type="PANTHER" id="PTHR30097:SF4">
    <property type="entry name" value="SLR6042 PROTEIN"/>
    <property type="match status" value="1"/>
</dbReference>
<name>A0A2K8S190_9BURK</name>
<dbReference type="Gene3D" id="2.40.50.100">
    <property type="match status" value="1"/>
</dbReference>
<keyword evidence="2" id="KW-0813">Transport</keyword>
<feature type="chain" id="PRO_5030052669" evidence="4">
    <location>
        <begin position="33"/>
        <end position="492"/>
    </location>
</feature>